<dbReference type="InterPro" id="IPR010730">
    <property type="entry name" value="HET"/>
</dbReference>
<dbReference type="PANTHER" id="PTHR39596">
    <property type="match status" value="1"/>
</dbReference>
<evidence type="ECO:0000259" key="1">
    <source>
        <dbReference type="Pfam" id="PF06985"/>
    </source>
</evidence>
<gene>
    <name evidence="2" type="ORF">BDW02DRAFT_552392</name>
</gene>
<evidence type="ECO:0000313" key="3">
    <source>
        <dbReference type="Proteomes" id="UP000800040"/>
    </source>
</evidence>
<protein>
    <recommendedName>
        <fullName evidence="1">Heterokaryon incompatibility domain-containing protein</fullName>
    </recommendedName>
</protein>
<name>A0A6A5KED8_9PLEO</name>
<organism evidence="2 3">
    <name type="scientific">Decorospora gaudefroyi</name>
    <dbReference type="NCBI Taxonomy" id="184978"/>
    <lineage>
        <taxon>Eukaryota</taxon>
        <taxon>Fungi</taxon>
        <taxon>Dikarya</taxon>
        <taxon>Ascomycota</taxon>
        <taxon>Pezizomycotina</taxon>
        <taxon>Dothideomycetes</taxon>
        <taxon>Pleosporomycetidae</taxon>
        <taxon>Pleosporales</taxon>
        <taxon>Pleosporineae</taxon>
        <taxon>Pleosporaceae</taxon>
        <taxon>Decorospora</taxon>
    </lineage>
</organism>
<reference evidence="2" key="1">
    <citation type="submission" date="2020-01" db="EMBL/GenBank/DDBJ databases">
        <authorList>
            <consortium name="DOE Joint Genome Institute"/>
            <person name="Haridas S."/>
            <person name="Albert R."/>
            <person name="Binder M."/>
            <person name="Bloem J."/>
            <person name="Labutti K."/>
            <person name="Salamov A."/>
            <person name="Andreopoulos B."/>
            <person name="Baker S.E."/>
            <person name="Barry K."/>
            <person name="Bills G."/>
            <person name="Bluhm B.H."/>
            <person name="Cannon C."/>
            <person name="Castanera R."/>
            <person name="Culley D.E."/>
            <person name="Daum C."/>
            <person name="Ezra D."/>
            <person name="Gonzalez J.B."/>
            <person name="Henrissat B."/>
            <person name="Kuo A."/>
            <person name="Liang C."/>
            <person name="Lipzen A."/>
            <person name="Lutzoni F."/>
            <person name="Magnuson J."/>
            <person name="Mondo S."/>
            <person name="Nolan M."/>
            <person name="Ohm R."/>
            <person name="Pangilinan J."/>
            <person name="Park H.-J."/>
            <person name="Ramirez L."/>
            <person name="Alfaro M."/>
            <person name="Sun H."/>
            <person name="Tritt A."/>
            <person name="Yoshinaga Y."/>
            <person name="Zwiers L.-H."/>
            <person name="Turgeon B.G."/>
            <person name="Goodwin S.B."/>
            <person name="Spatafora J.W."/>
            <person name="Crous P.W."/>
            <person name="Grigoriev I.V."/>
        </authorList>
    </citation>
    <scope>NUCLEOTIDE SEQUENCE</scope>
    <source>
        <strain evidence="2">P77</strain>
    </source>
</reference>
<dbReference type="Pfam" id="PF06985">
    <property type="entry name" value="HET"/>
    <property type="match status" value="1"/>
</dbReference>
<dbReference type="OrthoDB" id="2426273at2759"/>
<sequence>MALTPASFTLTNEEEAAVAHRAKIRELLHTNYVGPVRALQASLEEFRNWTLEEVAALFHDYPPLPDRRLYPLGPDSRYPPLGNRRFAELAGKVAIMGAANALVLATSPLTMPMMAKEKRKEVISGLIDVNKQVVSSSLFVSASLDLMEEAGRRNQALCVNKWGRFRILGSSYAAVSHVWAETMGLQFNDEKIQQDERGLLMSHFNKIMNKALQCGYEWIWLDLLAIPKKSDPGSSNLRLTQVKTLIINSLQAVYRNADAVIVLDAFPLNLPSGDPLRVAAALVCGMWLTRIWTYQEAKLARKALIVTATSVVSYSDILSALRQQAQVNQEKWNSLFKTFNRLQPLHNCGINLADIALSSTNRNTENDVDYARGYYALLGLQWQKDWTYEDGIMHIYRSRPQEVAMLASMHSLRGLPQPFSWAPKYLAREEGATEAAYFFKFNGSGLVGPWYTAVVRQLVRKSLYGPAGSDAEEDNKLAFQLLVDDISGTSVLVAVATWDTKWTPELVTWVESIPTGNARIICPKTMSGYKMGAFPSVLLAIQKPFAGSGQAQGAFGNVFASALLVGGKITVPQVQWLLT</sequence>
<keyword evidence="3" id="KW-1185">Reference proteome</keyword>
<feature type="domain" description="Heterokaryon incompatibility" evidence="1">
    <location>
        <begin position="172"/>
        <end position="262"/>
    </location>
</feature>
<dbReference type="Proteomes" id="UP000800040">
    <property type="component" value="Unassembled WGS sequence"/>
</dbReference>
<dbReference type="AlphaFoldDB" id="A0A6A5KED8"/>
<accession>A0A6A5KED8</accession>
<dbReference type="PANTHER" id="PTHR39596:SF3">
    <property type="entry name" value="HETEROKARYON INCOMPATIBILITY DOMAIN-CONTAINING PROTEIN"/>
    <property type="match status" value="1"/>
</dbReference>
<proteinExistence type="predicted"/>
<evidence type="ECO:0000313" key="2">
    <source>
        <dbReference type="EMBL" id="KAF1833512.1"/>
    </source>
</evidence>
<dbReference type="EMBL" id="ML975317">
    <property type="protein sequence ID" value="KAF1833512.1"/>
    <property type="molecule type" value="Genomic_DNA"/>
</dbReference>